<dbReference type="EMBL" id="JAAPAP010000025">
    <property type="protein sequence ID" value="NHN79693.1"/>
    <property type="molecule type" value="Genomic_DNA"/>
</dbReference>
<name>A0AA43Z9Z8_9GAMM</name>
<dbReference type="RefSeq" id="WP_165894087.1">
    <property type="nucleotide sequence ID" value="NZ_JAAPAP010000025.1"/>
</dbReference>
<dbReference type="AlphaFoldDB" id="A0AA43Z9Z8"/>
<proteinExistence type="predicted"/>
<dbReference type="Proteomes" id="UP000736384">
    <property type="component" value="Unassembled WGS sequence"/>
</dbReference>
<gene>
    <name evidence="1" type="ORF">HA520_20860</name>
</gene>
<comment type="caution">
    <text evidence="1">The sequence shown here is derived from an EMBL/GenBank/DDBJ whole genome shotgun (WGS) entry which is preliminary data.</text>
</comment>
<evidence type="ECO:0000313" key="1">
    <source>
        <dbReference type="EMBL" id="NHN79693.1"/>
    </source>
</evidence>
<reference evidence="1" key="1">
    <citation type="submission" date="2020-03" db="EMBL/GenBank/DDBJ databases">
        <title>Genome assembly of Azotobacter chroococcum W5.</title>
        <authorList>
            <person name="Kannepalli A."/>
        </authorList>
    </citation>
    <scope>NUCLEOTIDE SEQUENCE</scope>
    <source>
        <strain evidence="1">W5</strain>
    </source>
</reference>
<protein>
    <submittedName>
        <fullName evidence="1">Uncharacterized protein</fullName>
    </submittedName>
</protein>
<organism evidence="1 2">
    <name type="scientific">Azotobacter chroococcum</name>
    <dbReference type="NCBI Taxonomy" id="353"/>
    <lineage>
        <taxon>Bacteria</taxon>
        <taxon>Pseudomonadati</taxon>
        <taxon>Pseudomonadota</taxon>
        <taxon>Gammaproteobacteria</taxon>
        <taxon>Pseudomonadales</taxon>
        <taxon>Pseudomonadaceae</taxon>
        <taxon>Azotobacter</taxon>
    </lineage>
</organism>
<accession>A0AA43Z9Z8</accession>
<evidence type="ECO:0000313" key="2">
    <source>
        <dbReference type="Proteomes" id="UP000736384"/>
    </source>
</evidence>
<sequence length="132" mass="14693">MPFYSPKAVELANDFMRDDKGSYSQLATYLDLFAPRTENWTKDSAYHLCRSHGIRSVRRSPGQPASAKTLRARVRARIIKATLEALTALSKPLTDIAPFSPKEIIRLSGASPYSVDSNWPKLEAELNKLAGL</sequence>